<dbReference type="Proteomes" id="UP000784294">
    <property type="component" value="Unassembled WGS sequence"/>
</dbReference>
<dbReference type="EMBL" id="CAAALY010250731">
    <property type="protein sequence ID" value="VEL35803.1"/>
    <property type="molecule type" value="Genomic_DNA"/>
</dbReference>
<gene>
    <name evidence="2" type="ORF">PXEA_LOCUS29243</name>
</gene>
<dbReference type="AlphaFoldDB" id="A0A3S5C504"/>
<comment type="caution">
    <text evidence="2">The sequence shown here is derived from an EMBL/GenBank/DDBJ whole genome shotgun (WGS) entry which is preliminary data.</text>
</comment>
<evidence type="ECO:0000313" key="3">
    <source>
        <dbReference type="Proteomes" id="UP000784294"/>
    </source>
</evidence>
<feature type="compositionally biased region" description="Basic and acidic residues" evidence="1">
    <location>
        <begin position="19"/>
        <end position="31"/>
    </location>
</feature>
<keyword evidence="3" id="KW-1185">Reference proteome</keyword>
<sequence>ERRHCLLGRAPRLGVGQRTADDRDSESDLRSLGRLTGHSHSDRLVHHLRRPYAVAASPRRPRRRDGTLCEEATAAAAAAVTAAAAGVGAVRAGAVVHAGVHWILEQVVLEQREMVRPVCGQTRDGGQRHDDGTSELALSPARAGRRYRNRGRCRYRDCGRERQWRYGRLWGVGAGRQADQALRPHLLDRLEAADSFGGELEKRFVARVDQLRDVRGRHASTVGWLLAAAAQETSSSQGEEVVWPRQHTRQVGQRGRHCVVCPSHGPAAPVHCESTRRVDPLRPARVTRSRARPPASLAPSWTDSKPVWPRRRDLVESVSSLASEMAQIGLLWSPAAVG</sequence>
<proteinExistence type="predicted"/>
<protein>
    <submittedName>
        <fullName evidence="2">Uncharacterized protein</fullName>
    </submittedName>
</protein>
<accession>A0A3S5C504</accession>
<feature type="region of interest" description="Disordered" evidence="1">
    <location>
        <begin position="14"/>
        <end position="35"/>
    </location>
</feature>
<evidence type="ECO:0000313" key="2">
    <source>
        <dbReference type="EMBL" id="VEL35803.1"/>
    </source>
</evidence>
<feature type="non-terminal residue" evidence="2">
    <location>
        <position position="1"/>
    </location>
</feature>
<organism evidence="2 3">
    <name type="scientific">Protopolystoma xenopodis</name>
    <dbReference type="NCBI Taxonomy" id="117903"/>
    <lineage>
        <taxon>Eukaryota</taxon>
        <taxon>Metazoa</taxon>
        <taxon>Spiralia</taxon>
        <taxon>Lophotrochozoa</taxon>
        <taxon>Platyhelminthes</taxon>
        <taxon>Monogenea</taxon>
        <taxon>Polyopisthocotylea</taxon>
        <taxon>Polystomatidea</taxon>
        <taxon>Polystomatidae</taxon>
        <taxon>Protopolystoma</taxon>
    </lineage>
</organism>
<reference evidence="2" key="1">
    <citation type="submission" date="2018-11" db="EMBL/GenBank/DDBJ databases">
        <authorList>
            <consortium name="Pathogen Informatics"/>
        </authorList>
    </citation>
    <scope>NUCLEOTIDE SEQUENCE</scope>
</reference>
<name>A0A3S5C504_9PLAT</name>
<evidence type="ECO:0000256" key="1">
    <source>
        <dbReference type="SAM" id="MobiDB-lite"/>
    </source>
</evidence>